<name>A0A9J6RN55_9GAMM</name>
<protein>
    <submittedName>
        <fullName evidence="1">Uncharacterized protein</fullName>
    </submittedName>
</protein>
<dbReference type="EMBL" id="JAPTGG010000009">
    <property type="protein sequence ID" value="MCZ0865924.1"/>
    <property type="molecule type" value="Genomic_DNA"/>
</dbReference>
<evidence type="ECO:0000313" key="2">
    <source>
        <dbReference type="Proteomes" id="UP001069090"/>
    </source>
</evidence>
<reference evidence="1 2" key="1">
    <citation type="submission" date="2022-12" db="EMBL/GenBank/DDBJ databases">
        <title>Dasania phycosphaerae sp. nov., isolated from particulate material of the south coast of Korea.</title>
        <authorList>
            <person name="Jiang Y."/>
        </authorList>
    </citation>
    <scope>NUCLEOTIDE SEQUENCE [LARGE SCALE GENOMIC DNA]</scope>
    <source>
        <strain evidence="1 2">GY-19</strain>
    </source>
</reference>
<gene>
    <name evidence="1" type="ORF">O0V09_11975</name>
</gene>
<proteinExistence type="predicted"/>
<dbReference type="AlphaFoldDB" id="A0A9J6RN55"/>
<dbReference type="Proteomes" id="UP001069090">
    <property type="component" value="Unassembled WGS sequence"/>
</dbReference>
<accession>A0A9J6RN55</accession>
<comment type="caution">
    <text evidence="1">The sequence shown here is derived from an EMBL/GenBank/DDBJ whole genome shotgun (WGS) entry which is preliminary data.</text>
</comment>
<sequence length="112" mass="12935">MAFHYPFDWIFRGKGHSKASVIREINQSTTVPDSGYMVRDEKTKGFFCLDHRTVDGKCNIITDVHDSVPYLKLPEFCVVYALTSEIQLNYYIHHWAFLCGSTALQIYHLSSI</sequence>
<organism evidence="1 2">
    <name type="scientific">Dasania phycosphaerae</name>
    <dbReference type="NCBI Taxonomy" id="2950436"/>
    <lineage>
        <taxon>Bacteria</taxon>
        <taxon>Pseudomonadati</taxon>
        <taxon>Pseudomonadota</taxon>
        <taxon>Gammaproteobacteria</taxon>
        <taxon>Cellvibrionales</taxon>
        <taxon>Spongiibacteraceae</taxon>
        <taxon>Dasania</taxon>
    </lineage>
</organism>
<keyword evidence="2" id="KW-1185">Reference proteome</keyword>
<dbReference type="RefSeq" id="WP_268905130.1">
    <property type="nucleotide sequence ID" value="NZ_JAPTGG010000009.1"/>
</dbReference>
<evidence type="ECO:0000313" key="1">
    <source>
        <dbReference type="EMBL" id="MCZ0865924.1"/>
    </source>
</evidence>